<keyword evidence="3" id="KW-1185">Reference proteome</keyword>
<dbReference type="Pfam" id="PF08241">
    <property type="entry name" value="Methyltransf_11"/>
    <property type="match status" value="1"/>
</dbReference>
<dbReference type="SUPFAM" id="SSF53335">
    <property type="entry name" value="S-adenosyl-L-methionine-dependent methyltransferases"/>
    <property type="match status" value="1"/>
</dbReference>
<evidence type="ECO:0000313" key="2">
    <source>
        <dbReference type="EMBL" id="CUH45530.1"/>
    </source>
</evidence>
<dbReference type="InterPro" id="IPR029063">
    <property type="entry name" value="SAM-dependent_MTases_sf"/>
</dbReference>
<dbReference type="CDD" id="cd02440">
    <property type="entry name" value="AdoMet_MTases"/>
    <property type="match status" value="1"/>
</dbReference>
<dbReference type="GO" id="GO:0043770">
    <property type="term" value="F:demethylmenaquinone methyltransferase activity"/>
    <property type="evidence" value="ECO:0007669"/>
    <property type="project" value="UniProtKB-EC"/>
</dbReference>
<dbReference type="GO" id="GO:0032259">
    <property type="term" value="P:methylation"/>
    <property type="evidence" value="ECO:0007669"/>
    <property type="project" value="UniProtKB-KW"/>
</dbReference>
<reference evidence="3" key="1">
    <citation type="submission" date="2015-09" db="EMBL/GenBank/DDBJ databases">
        <authorList>
            <person name="Rodrigo-Torres L."/>
            <person name="Arahal D.R."/>
        </authorList>
    </citation>
    <scope>NUCLEOTIDE SEQUENCE [LARGE SCALE GENOMIC DNA]</scope>
    <source>
        <strain evidence="3">CECT 4293</strain>
    </source>
</reference>
<keyword evidence="2" id="KW-0489">Methyltransferase</keyword>
<dbReference type="PANTHER" id="PTHR43591:SF24">
    <property type="entry name" value="2-METHOXY-6-POLYPRENYL-1,4-BENZOQUINOL METHYLASE, MITOCHONDRIAL"/>
    <property type="match status" value="1"/>
</dbReference>
<gene>
    <name evidence="2" type="primary">ubiE_7</name>
    <name evidence="2" type="ORF">RUM4293_04446</name>
</gene>
<name>A0A0P1EUU2_9RHOB</name>
<dbReference type="Proteomes" id="UP000050786">
    <property type="component" value="Unassembled WGS sequence"/>
</dbReference>
<evidence type="ECO:0000259" key="1">
    <source>
        <dbReference type="Pfam" id="PF08241"/>
    </source>
</evidence>
<dbReference type="PANTHER" id="PTHR43591">
    <property type="entry name" value="METHYLTRANSFERASE"/>
    <property type="match status" value="1"/>
</dbReference>
<protein>
    <submittedName>
        <fullName evidence="2">Demethylmenaquinone methyltransferase</fullName>
        <ecNumber evidence="2">2.1.1.163</ecNumber>
    </submittedName>
</protein>
<dbReference type="AlphaFoldDB" id="A0A0P1EUU2"/>
<feature type="domain" description="Methyltransferase type 11" evidence="1">
    <location>
        <begin position="52"/>
        <end position="143"/>
    </location>
</feature>
<dbReference type="EC" id="2.1.1.163" evidence="2"/>
<evidence type="ECO:0000313" key="3">
    <source>
        <dbReference type="Proteomes" id="UP000050786"/>
    </source>
</evidence>
<dbReference type="GO" id="GO:0008757">
    <property type="term" value="F:S-adenosylmethionine-dependent methyltransferase activity"/>
    <property type="evidence" value="ECO:0007669"/>
    <property type="project" value="InterPro"/>
</dbReference>
<dbReference type="RefSeq" id="WP_261307936.1">
    <property type="nucleotide sequence ID" value="NZ_CYPS01000067.1"/>
</dbReference>
<organism evidence="2 3">
    <name type="scientific">Ruegeria atlantica</name>
    <dbReference type="NCBI Taxonomy" id="81569"/>
    <lineage>
        <taxon>Bacteria</taxon>
        <taxon>Pseudomonadati</taxon>
        <taxon>Pseudomonadota</taxon>
        <taxon>Alphaproteobacteria</taxon>
        <taxon>Rhodobacterales</taxon>
        <taxon>Roseobacteraceae</taxon>
        <taxon>Ruegeria</taxon>
    </lineage>
</organism>
<accession>A0A0P1EUU2</accession>
<dbReference type="Gene3D" id="3.40.50.150">
    <property type="entry name" value="Vaccinia Virus protein VP39"/>
    <property type="match status" value="1"/>
</dbReference>
<keyword evidence="2" id="KW-0808">Transferase</keyword>
<dbReference type="EMBL" id="CYPS01000067">
    <property type="protein sequence ID" value="CUH45530.1"/>
    <property type="molecule type" value="Genomic_DNA"/>
</dbReference>
<dbReference type="InterPro" id="IPR013216">
    <property type="entry name" value="Methyltransf_11"/>
</dbReference>
<sequence>MTDLNDFEKMEREGWANPAIAKGYADGFDRATLVVAQRLSDAVSAGSNSTVLDLCTGHGVVAAELSARGASVTGLDFSAAMISLAQSAVPDASFVQGDAMSMDFADNSFDAVTIGFGVPHFPDPERGLAEAARVLRSGGRIAFSIWRGKGSDGAFGWLFDAVGRLGDPSVTLPFGPDAHMLVDRSAAEPMVTKAGFAEVQLIDVPSELYLQQPEDLFDAFDQGAVRAASLLGAQPVTKRDAIRSDLAARTRSQGIKRNGGFLVPAPSVIISAVRR</sequence>
<proteinExistence type="predicted"/>